<sequence length="348" mass="39117">MKHIDYIVVGLGIAGLAMCEQLQKNRKSFVVFSNGEGATSNSGGVINPTVLKRFTAAWNADTFYGYALPFYENLSSKLGYQVFNPTFIFRIFKSVEEQNDWAVASDKRDLSKFLSSEICKNSNKIIDAPLGFGKVTGAGIILPNELLKKYQSYLERHENFISEKFQYNLLKIESGKVSYKNFSAQKIIFCDGSHSVSNPFFPKHGIVPNKGEYITVRIPNLNFKELLKGPLYVIPLGSDLYKVGATYERDVTDQLPTAKARESMLQKLKKSVNGDIEVIDQTAGIRPTTRDRKPLLGGISDYENVYFFNGLGTRGFLMAPLLSEMLYNNIAHKMELPKEIAISRLTRN</sequence>
<evidence type="ECO:0000256" key="3">
    <source>
        <dbReference type="ARBA" id="ARBA00022630"/>
    </source>
</evidence>
<keyword evidence="12" id="KW-1185">Reference proteome</keyword>
<evidence type="ECO:0000259" key="10">
    <source>
        <dbReference type="Pfam" id="PF01266"/>
    </source>
</evidence>
<dbReference type="EMBL" id="JAHCTB010000001">
    <property type="protein sequence ID" value="MBT0606748.1"/>
    <property type="molecule type" value="Genomic_DNA"/>
</dbReference>
<dbReference type="PANTHER" id="PTHR13847:SF283">
    <property type="entry name" value="TRNA 5-METHYLAMINOMETHYL-2-THIOURIDINE BIOSYNTHESIS BIFUNCTIONAL PROTEIN MNMC"/>
    <property type="match status" value="1"/>
</dbReference>
<evidence type="ECO:0000256" key="9">
    <source>
        <dbReference type="ARBA" id="ARBA00023268"/>
    </source>
</evidence>
<keyword evidence="7" id="KW-0274">FAD</keyword>
<evidence type="ECO:0000256" key="7">
    <source>
        <dbReference type="ARBA" id="ARBA00022827"/>
    </source>
</evidence>
<dbReference type="RefSeq" id="WP_214111624.1">
    <property type="nucleotide sequence ID" value="NZ_JAHCTB010000001.1"/>
</dbReference>
<dbReference type="Gene3D" id="3.50.50.60">
    <property type="entry name" value="FAD/NAD(P)-binding domain"/>
    <property type="match status" value="1"/>
</dbReference>
<evidence type="ECO:0000256" key="2">
    <source>
        <dbReference type="ARBA" id="ARBA00022603"/>
    </source>
</evidence>
<dbReference type="PANTHER" id="PTHR13847">
    <property type="entry name" value="SARCOSINE DEHYDROGENASE-RELATED"/>
    <property type="match status" value="1"/>
</dbReference>
<comment type="caution">
    <text evidence="11">The sequence shown here is derived from an EMBL/GenBank/DDBJ whole genome shotgun (WGS) entry which is preliminary data.</text>
</comment>
<keyword evidence="8" id="KW-0560">Oxidoreductase</keyword>
<keyword evidence="1" id="KW-0963">Cytoplasm</keyword>
<evidence type="ECO:0000256" key="5">
    <source>
        <dbReference type="ARBA" id="ARBA00022691"/>
    </source>
</evidence>
<dbReference type="SUPFAM" id="SSF54373">
    <property type="entry name" value="FAD-linked reductases, C-terminal domain"/>
    <property type="match status" value="1"/>
</dbReference>
<keyword evidence="9" id="KW-0511">Multifunctional enzyme</keyword>
<evidence type="ECO:0000256" key="1">
    <source>
        <dbReference type="ARBA" id="ARBA00022490"/>
    </source>
</evidence>
<accession>A0ABS5S0K5</accession>
<proteinExistence type="predicted"/>
<feature type="domain" description="FAD dependent oxidoreductase" evidence="10">
    <location>
        <begin position="5"/>
        <end position="326"/>
    </location>
</feature>
<dbReference type="SUPFAM" id="SSF51971">
    <property type="entry name" value="Nucleotide-binding domain"/>
    <property type="match status" value="1"/>
</dbReference>
<organism evidence="11 12">
    <name type="scientific">Aequorivita echinoideorum</name>
    <dbReference type="NCBI Taxonomy" id="1549647"/>
    <lineage>
        <taxon>Bacteria</taxon>
        <taxon>Pseudomonadati</taxon>
        <taxon>Bacteroidota</taxon>
        <taxon>Flavobacteriia</taxon>
        <taxon>Flavobacteriales</taxon>
        <taxon>Flavobacteriaceae</taxon>
        <taxon>Aequorivita</taxon>
    </lineage>
</organism>
<keyword evidence="2" id="KW-0489">Methyltransferase</keyword>
<evidence type="ECO:0000256" key="6">
    <source>
        <dbReference type="ARBA" id="ARBA00022694"/>
    </source>
</evidence>
<keyword evidence="4" id="KW-0808">Transferase</keyword>
<evidence type="ECO:0000256" key="8">
    <source>
        <dbReference type="ARBA" id="ARBA00023002"/>
    </source>
</evidence>
<keyword evidence="5" id="KW-0949">S-adenosyl-L-methionine</keyword>
<evidence type="ECO:0000313" key="11">
    <source>
        <dbReference type="EMBL" id="MBT0606748.1"/>
    </source>
</evidence>
<protein>
    <submittedName>
        <fullName evidence="11">FAD-binding oxidoreductase</fullName>
    </submittedName>
</protein>
<dbReference type="Pfam" id="PF01266">
    <property type="entry name" value="DAO"/>
    <property type="match status" value="1"/>
</dbReference>
<evidence type="ECO:0000313" key="12">
    <source>
        <dbReference type="Proteomes" id="UP001297092"/>
    </source>
</evidence>
<keyword evidence="6" id="KW-0819">tRNA processing</keyword>
<dbReference type="InterPro" id="IPR036188">
    <property type="entry name" value="FAD/NAD-bd_sf"/>
</dbReference>
<dbReference type="Proteomes" id="UP001297092">
    <property type="component" value="Unassembled WGS sequence"/>
</dbReference>
<dbReference type="Gene3D" id="3.30.9.10">
    <property type="entry name" value="D-Amino Acid Oxidase, subunit A, domain 2"/>
    <property type="match status" value="1"/>
</dbReference>
<keyword evidence="3" id="KW-0285">Flavoprotein</keyword>
<evidence type="ECO:0000256" key="4">
    <source>
        <dbReference type="ARBA" id="ARBA00022679"/>
    </source>
</evidence>
<dbReference type="InterPro" id="IPR006076">
    <property type="entry name" value="FAD-dep_OxRdtase"/>
</dbReference>
<name>A0ABS5S0K5_9FLAO</name>
<gene>
    <name evidence="11" type="ORF">KIV10_01005</name>
</gene>
<reference evidence="11 12" key="1">
    <citation type="submission" date="2021-05" db="EMBL/GenBank/DDBJ databases">
        <title>Aequorivita echinoideorum JCM 30378 genome.</title>
        <authorList>
            <person name="Zhang H."/>
            <person name="Li C."/>
        </authorList>
    </citation>
    <scope>NUCLEOTIDE SEQUENCE [LARGE SCALE GENOMIC DNA]</scope>
    <source>
        <strain evidence="11 12">JCM30378</strain>
    </source>
</reference>